<keyword evidence="4" id="KW-0175">Coiled coil</keyword>
<evidence type="ECO:0000256" key="5">
    <source>
        <dbReference type="SAM" id="MobiDB-lite"/>
    </source>
</evidence>
<dbReference type="Pfam" id="PF20651">
    <property type="entry name" value="EXOC6_Sec15_N"/>
    <property type="match status" value="1"/>
</dbReference>
<dbReference type="Gene3D" id="1.20.58.670">
    <property type="entry name" value="Dsl1p vesicle tethering complex, Tip20p subunit, domain D"/>
    <property type="match status" value="1"/>
</dbReference>
<dbReference type="GO" id="GO:0006893">
    <property type="term" value="P:Golgi to plasma membrane transport"/>
    <property type="evidence" value="ECO:0007669"/>
    <property type="project" value="TreeGrafter"/>
</dbReference>
<dbReference type="InterPro" id="IPR048359">
    <property type="entry name" value="EXOC6_Sec15_N"/>
</dbReference>
<protein>
    <submittedName>
        <fullName evidence="9">Uncharacterized protein</fullName>
    </submittedName>
</protein>
<dbReference type="InterPro" id="IPR046361">
    <property type="entry name" value="EXOC6/Sec15_C"/>
</dbReference>
<evidence type="ECO:0000259" key="6">
    <source>
        <dbReference type="Pfam" id="PF04091"/>
    </source>
</evidence>
<dbReference type="AlphaFoldDB" id="A0A2N5UH34"/>
<dbReference type="OrthoDB" id="10267033at2759"/>
<dbReference type="GO" id="GO:0005524">
    <property type="term" value="F:ATP binding"/>
    <property type="evidence" value="ECO:0007669"/>
    <property type="project" value="InterPro"/>
</dbReference>
<evidence type="ECO:0000313" key="10">
    <source>
        <dbReference type="Proteomes" id="UP000235388"/>
    </source>
</evidence>
<proteinExistence type="inferred from homology"/>
<feature type="region of interest" description="Disordered" evidence="5">
    <location>
        <begin position="979"/>
        <end position="1020"/>
    </location>
</feature>
<evidence type="ECO:0000256" key="2">
    <source>
        <dbReference type="ARBA" id="ARBA00022448"/>
    </source>
</evidence>
<evidence type="ECO:0000256" key="3">
    <source>
        <dbReference type="ARBA" id="ARBA00022483"/>
    </source>
</evidence>
<dbReference type="InterPro" id="IPR007225">
    <property type="entry name" value="EXOC6/Sec15"/>
</dbReference>
<evidence type="ECO:0000256" key="4">
    <source>
        <dbReference type="ARBA" id="ARBA00023054"/>
    </source>
</evidence>
<dbReference type="Gene3D" id="1.10.357.30">
    <property type="entry name" value="Exocyst complex subunit Sec15 C-terminal domain, N-terminal subdomain"/>
    <property type="match status" value="1"/>
</dbReference>
<dbReference type="Proteomes" id="UP000235388">
    <property type="component" value="Unassembled WGS sequence"/>
</dbReference>
<dbReference type="InterPro" id="IPR013537">
    <property type="entry name" value="AcCoA_COase_cen"/>
</dbReference>
<comment type="caution">
    <text evidence="9">The sequence shown here is derived from an EMBL/GenBank/DDBJ whole genome shotgun (WGS) entry which is preliminary data.</text>
</comment>
<keyword evidence="2" id="KW-0813">Transport</keyword>
<dbReference type="Pfam" id="PF08326">
    <property type="entry name" value="ACC_central"/>
    <property type="match status" value="1"/>
</dbReference>
<dbReference type="STRING" id="200324.A0A2N5UH34"/>
<comment type="similarity">
    <text evidence="1">Belongs to the SEC15 family.</text>
</comment>
<dbReference type="PANTHER" id="PTHR12702">
    <property type="entry name" value="SEC15"/>
    <property type="match status" value="1"/>
</dbReference>
<keyword evidence="3" id="KW-0268">Exocytosis</keyword>
<sequence length="1096" mass="122948">MAMNQSDSHLPPTRQDNTLKSPTFFSHTNIQAQLQTLLLATASLSLTIDSEHLDQLAAIIRNIHLSKQQDAFLKHLTKFIQQKDAEIESVARGHYQDFFSSVDKLLSVRQGTISLNSHVLSLDRSLQSSGTSLAAVRSSLLDARKVSSNIQETIDTLQSCLKVLDLSKKLGQQISERKFYSALRSLDELQFVHLKPLLGFAALAGYLGEALPNKKMRIPEEVTKQLNSWLYDARQLSQQLGRLALGALKLRDRRWKTRKERLSSQDTASIALLVNLNTPVESAITCWITDNVLESAEASLIDFDPLYLAIHIHKTLDAREELQKSFRDDRRAQAHLILASMAGNTSGSSVFTLDSLGALVEQIVGFFIIEAHILRTTRAFRDENDVDALWQELSDLIIQIVRQGLAGCKDLDMRLGVKTKLLLFSQTMEKFSVEFRQFIQEDDHQPMQVNNEDEFSKVVDVSFLPPKGQWTRTELAKQSFPAALPFSQAYLLCCIHVRNYVSKHRACCESVTRDADDSIRKSLDSLLISHVGLHMFNQLNQTKNLSQLAQIVINTLFFLTACDGLEAILTQLRVSARFITPELEAKGMFSKLLKTVEQKILGEIQEMIQDFFELSEYDWRRKSPMEVSEPLDAEGVRVNEQETSIYLRECLSFIDTLIDNVLVLTPREFKENIFFGAWRFIGKRLKFDQGLKKRGVTRVTFKICRKEQYLTYFTLGKNAETRNWEEVVAIRDIKPALAFQLELSRLSNFHVTPCPTENRQIHIYYAKGKENSADSTFFVRTIVPPGRIKGSIKVADYLVAEAERLLNDALNACVRNERGCRCQSRYPQLCDNRKLPLICSSTLPADQLDPSTPTFVDNLRAIGTAATNWSPCPKKNIVLAVDMENVGVPLDSLNTLARYAILVIRPTQKQQSNKQQPEQHSSTRTINLPACLHIKAALVNFSKPLNDPTLSATTQAMAGKLIYSLVDLVLLCPSSGSDNTLSGSTHAPKGRMQSGSQRKPGIDKNARSKSTLNPHAGNFQPGGLSAIASMDVDTEVLVTPTPAQTQFNHEFLGFALPGRNTLSNNHLAQQLIQKQQMQFLNNDFSGLGTLSGLNDL</sequence>
<gene>
    <name evidence="9" type="ORF">PCANC_16296</name>
</gene>
<evidence type="ECO:0000313" key="9">
    <source>
        <dbReference type="EMBL" id="PLW37048.1"/>
    </source>
</evidence>
<reference evidence="9 10" key="1">
    <citation type="submission" date="2017-11" db="EMBL/GenBank/DDBJ databases">
        <title>De novo assembly and phasing of dikaryotic genomes from two isolates of Puccinia coronata f. sp. avenae, the causal agent of oat crown rust.</title>
        <authorList>
            <person name="Miller M.E."/>
            <person name="Zhang Y."/>
            <person name="Omidvar V."/>
            <person name="Sperschneider J."/>
            <person name="Schwessinger B."/>
            <person name="Raley C."/>
            <person name="Palmer J.M."/>
            <person name="Garnica D."/>
            <person name="Upadhyaya N."/>
            <person name="Rathjen J."/>
            <person name="Taylor J.M."/>
            <person name="Park R.F."/>
            <person name="Dodds P.N."/>
            <person name="Hirsch C.D."/>
            <person name="Kianian S.F."/>
            <person name="Figueroa M."/>
        </authorList>
    </citation>
    <scope>NUCLEOTIDE SEQUENCE [LARGE SCALE GENOMIC DNA]</scope>
    <source>
        <strain evidence="9">12NC29</strain>
    </source>
</reference>
<dbReference type="GO" id="GO:0003989">
    <property type="term" value="F:acetyl-CoA carboxylase activity"/>
    <property type="evidence" value="ECO:0007669"/>
    <property type="project" value="InterPro"/>
</dbReference>
<dbReference type="PANTHER" id="PTHR12702:SF0">
    <property type="entry name" value="EXOCYST COMPLEX COMPONENT 6"/>
    <property type="match status" value="1"/>
</dbReference>
<dbReference type="GO" id="GO:0016020">
    <property type="term" value="C:membrane"/>
    <property type="evidence" value="ECO:0007669"/>
    <property type="project" value="TreeGrafter"/>
</dbReference>
<dbReference type="GO" id="GO:0090522">
    <property type="term" value="P:vesicle tethering involved in exocytosis"/>
    <property type="evidence" value="ECO:0007669"/>
    <property type="project" value="InterPro"/>
</dbReference>
<dbReference type="GO" id="GO:0006886">
    <property type="term" value="P:intracellular protein transport"/>
    <property type="evidence" value="ECO:0007669"/>
    <property type="project" value="InterPro"/>
</dbReference>
<organism evidence="9 10">
    <name type="scientific">Puccinia coronata f. sp. avenae</name>
    <dbReference type="NCBI Taxonomy" id="200324"/>
    <lineage>
        <taxon>Eukaryota</taxon>
        <taxon>Fungi</taxon>
        <taxon>Dikarya</taxon>
        <taxon>Basidiomycota</taxon>
        <taxon>Pucciniomycotina</taxon>
        <taxon>Pucciniomycetes</taxon>
        <taxon>Pucciniales</taxon>
        <taxon>Pucciniaceae</taxon>
        <taxon>Puccinia</taxon>
    </lineage>
</organism>
<feature type="domain" description="Exocyst complex subunit EXOC6/Sec15 C-terminal" evidence="6">
    <location>
        <begin position="427"/>
        <end position="685"/>
    </location>
</feature>
<dbReference type="InterPro" id="IPR042044">
    <property type="entry name" value="EXOC6PINT-1/Sec15/Tip20_C_dom2"/>
</dbReference>
<dbReference type="GO" id="GO:0000145">
    <property type="term" value="C:exocyst"/>
    <property type="evidence" value="ECO:0007669"/>
    <property type="project" value="TreeGrafter"/>
</dbReference>
<evidence type="ECO:0000256" key="1">
    <source>
        <dbReference type="ARBA" id="ARBA00007944"/>
    </source>
</evidence>
<dbReference type="InterPro" id="IPR042045">
    <property type="entry name" value="EXOC6/Sec15_C_dom1"/>
</dbReference>
<dbReference type="EMBL" id="PGCJ01000229">
    <property type="protein sequence ID" value="PLW37048.1"/>
    <property type="molecule type" value="Genomic_DNA"/>
</dbReference>
<keyword evidence="10" id="KW-1185">Reference proteome</keyword>
<accession>A0A2N5UH34</accession>
<evidence type="ECO:0000259" key="8">
    <source>
        <dbReference type="Pfam" id="PF20651"/>
    </source>
</evidence>
<dbReference type="GO" id="GO:0006633">
    <property type="term" value="P:fatty acid biosynthetic process"/>
    <property type="evidence" value="ECO:0007669"/>
    <property type="project" value="InterPro"/>
</dbReference>
<dbReference type="Pfam" id="PF04091">
    <property type="entry name" value="Sec15_C"/>
    <property type="match status" value="1"/>
</dbReference>
<evidence type="ECO:0000259" key="7">
    <source>
        <dbReference type="Pfam" id="PF08326"/>
    </source>
</evidence>
<feature type="domain" description="Acetyl-CoA carboxylase central" evidence="7">
    <location>
        <begin position="686"/>
        <end position="812"/>
    </location>
</feature>
<name>A0A2N5UH34_9BASI</name>
<feature type="domain" description="Exocyst complex component EXOC6/Sec15 N-terminal" evidence="8">
    <location>
        <begin position="75"/>
        <end position="244"/>
    </location>
</feature>